<evidence type="ECO:0000256" key="7">
    <source>
        <dbReference type="ARBA" id="ARBA00061023"/>
    </source>
</evidence>
<sequence>RTAARFERMALMVTEDWIRRRVDLKEQRLADVRSLFLPGSYEEKITHLGKSLKNFTRLKTLDLSRNSLVTLEGIQHLIHLEKLNLYYNKIASLKEIFLLRNLGCLKELDLRLNPVSKNETDYRLFVVHMLPNLRRLDDRPIRDSERKAALMHFTSDQAHEFQDCLVEEEDNERSRHLRAEFVKSLTKKCTELDEDDEAVLNLIAKCGWDLSKYSGITGSAKSVPEAKLHNLKGIREIDGASENQEPVARNTLPSTRSLSINIPKAIANSQKKGSTQFQAFTEEHSALPHASSPRCHALPIGTDTTTRCGRVTFAEDKTQESPAMDPNLKFQDEAEAYHRITSRTHFTPHPGTSQTPGRHLANSMASCTFAGSFPSNDVNGEKERTEDQFIRLVRDHPAEMLKLLGGQSSAALSVPASHSNQTGQPHTRRHPTPQKPGGDDRKGNATGPKGCETVQSMSTDLVSIECGRAAEIFFNTNLMNKLLDLVDRYWNGSKSLHCNETFLKQARKMMCGIHEQVALENQPEETKKLQEGINDLRAKNETLENCLCQQKQQYTEEFQKLSVQLTQAQRDMEIMKDCLGQTLDEKNHLQNHLIKLEQKALNTSSSKNQQVEELQNHNQKLQCEIDNLKQKAQYYTKIQELVDKLQESHRVLVCTNEHLLTELNEARSRHKAEVGQLHWSYIQLKKTMEPSPCSVTASTSDCMPLGREIKSQMELEHQKR</sequence>
<dbReference type="AlphaFoldDB" id="A0A401S380"/>
<evidence type="ECO:0000259" key="11">
    <source>
        <dbReference type="SMART" id="SM00446"/>
    </source>
</evidence>
<dbReference type="InterPro" id="IPR055320">
    <property type="entry name" value="CEP72-like"/>
</dbReference>
<dbReference type="SMART" id="SM00446">
    <property type="entry name" value="LRRcap"/>
    <property type="match status" value="1"/>
</dbReference>
<dbReference type="Pfam" id="PF14580">
    <property type="entry name" value="LRR_9"/>
    <property type="match status" value="1"/>
</dbReference>
<feature type="region of interest" description="Disordered" evidence="10">
    <location>
        <begin position="410"/>
        <end position="452"/>
    </location>
</feature>
<gene>
    <name evidence="12" type="ORF">chiPu_0003278</name>
</gene>
<feature type="non-terminal residue" evidence="12">
    <location>
        <position position="1"/>
    </location>
</feature>
<evidence type="ECO:0000256" key="9">
    <source>
        <dbReference type="SAM" id="Coils"/>
    </source>
</evidence>
<organism evidence="12 13">
    <name type="scientific">Chiloscyllium punctatum</name>
    <name type="common">Brownbanded bambooshark</name>
    <name type="synonym">Hemiscyllium punctatum</name>
    <dbReference type="NCBI Taxonomy" id="137246"/>
    <lineage>
        <taxon>Eukaryota</taxon>
        <taxon>Metazoa</taxon>
        <taxon>Chordata</taxon>
        <taxon>Craniata</taxon>
        <taxon>Vertebrata</taxon>
        <taxon>Chondrichthyes</taxon>
        <taxon>Elasmobranchii</taxon>
        <taxon>Galeomorphii</taxon>
        <taxon>Galeoidea</taxon>
        <taxon>Orectolobiformes</taxon>
        <taxon>Hemiscylliidae</taxon>
        <taxon>Chiloscyllium</taxon>
    </lineage>
</organism>
<dbReference type="PANTHER" id="PTHR23311:SF5">
    <property type="entry name" value="CENTROSOMAL PROTEIN OF 72 KDA"/>
    <property type="match status" value="1"/>
</dbReference>
<protein>
    <recommendedName>
        <fullName evidence="8">Centrosomal protein of 72 kDa</fullName>
    </recommendedName>
</protein>
<evidence type="ECO:0000256" key="10">
    <source>
        <dbReference type="SAM" id="MobiDB-lite"/>
    </source>
</evidence>
<feature type="coiled-coil region" evidence="9">
    <location>
        <begin position="526"/>
        <end position="638"/>
    </location>
</feature>
<keyword evidence="2" id="KW-0963">Cytoplasm</keyword>
<keyword evidence="4" id="KW-0677">Repeat</keyword>
<evidence type="ECO:0000256" key="1">
    <source>
        <dbReference type="ARBA" id="ARBA00004300"/>
    </source>
</evidence>
<keyword evidence="3" id="KW-0433">Leucine-rich repeat</keyword>
<dbReference type="OrthoDB" id="676979at2759"/>
<evidence type="ECO:0000256" key="8">
    <source>
        <dbReference type="ARBA" id="ARBA00070210"/>
    </source>
</evidence>
<evidence type="ECO:0000256" key="2">
    <source>
        <dbReference type="ARBA" id="ARBA00022490"/>
    </source>
</evidence>
<dbReference type="GO" id="GO:0034451">
    <property type="term" value="C:centriolar satellite"/>
    <property type="evidence" value="ECO:0007669"/>
    <property type="project" value="UniProtKB-ARBA"/>
</dbReference>
<keyword evidence="5 9" id="KW-0175">Coiled coil</keyword>
<name>A0A401S380_CHIPU</name>
<dbReference type="EMBL" id="BEZZ01000069">
    <property type="protein sequence ID" value="GCC24875.1"/>
    <property type="molecule type" value="Genomic_DNA"/>
</dbReference>
<accession>A0A401S380</accession>
<dbReference type="InterPro" id="IPR001611">
    <property type="entry name" value="Leu-rich_rpt"/>
</dbReference>
<comment type="caution">
    <text evidence="12">The sequence shown here is derived from an EMBL/GenBank/DDBJ whole genome shotgun (WGS) entry which is preliminary data.</text>
</comment>
<evidence type="ECO:0000256" key="6">
    <source>
        <dbReference type="ARBA" id="ARBA00023212"/>
    </source>
</evidence>
<feature type="domain" description="U2A'/phosphoprotein 32 family A C-terminal" evidence="11">
    <location>
        <begin position="119"/>
        <end position="137"/>
    </location>
</feature>
<dbReference type="OMA" id="HPRAKCT"/>
<dbReference type="PROSITE" id="PS51450">
    <property type="entry name" value="LRR"/>
    <property type="match status" value="2"/>
</dbReference>
<comment type="similarity">
    <text evidence="7">Belongs to the CEP72 family.</text>
</comment>
<dbReference type="InterPro" id="IPR032675">
    <property type="entry name" value="LRR_dom_sf"/>
</dbReference>
<dbReference type="PANTHER" id="PTHR23311">
    <property type="entry name" value="HEAT SHOCK REGULATED 2"/>
    <property type="match status" value="1"/>
</dbReference>
<dbReference type="InterPro" id="IPR003603">
    <property type="entry name" value="U2A'_phosphoprotein32A_C"/>
</dbReference>
<comment type="subcellular location">
    <subcellularLocation>
        <location evidence="1">Cytoplasm</location>
        <location evidence="1">Cytoskeleton</location>
        <location evidence="1">Microtubule organizing center</location>
        <location evidence="1">Centrosome</location>
    </subcellularLocation>
</comment>
<dbReference type="Gene3D" id="3.80.10.10">
    <property type="entry name" value="Ribonuclease Inhibitor"/>
    <property type="match status" value="1"/>
</dbReference>
<feature type="compositionally biased region" description="Polar residues" evidence="10">
    <location>
        <begin position="410"/>
        <end position="425"/>
    </location>
</feature>
<dbReference type="SUPFAM" id="SSF52058">
    <property type="entry name" value="L domain-like"/>
    <property type="match status" value="1"/>
</dbReference>
<evidence type="ECO:0000313" key="13">
    <source>
        <dbReference type="Proteomes" id="UP000287033"/>
    </source>
</evidence>
<keyword evidence="6" id="KW-0206">Cytoskeleton</keyword>
<dbReference type="FunFam" id="3.80.10.10:FF:000489">
    <property type="entry name" value="Centrosomal protein of 72 kDa"/>
    <property type="match status" value="1"/>
</dbReference>
<evidence type="ECO:0000256" key="5">
    <source>
        <dbReference type="ARBA" id="ARBA00023054"/>
    </source>
</evidence>
<evidence type="ECO:0000313" key="12">
    <source>
        <dbReference type="EMBL" id="GCC24875.1"/>
    </source>
</evidence>
<reference evidence="12 13" key="1">
    <citation type="journal article" date="2018" name="Nat. Ecol. Evol.">
        <title>Shark genomes provide insights into elasmobranch evolution and the origin of vertebrates.</title>
        <authorList>
            <person name="Hara Y"/>
            <person name="Yamaguchi K"/>
            <person name="Onimaru K"/>
            <person name="Kadota M"/>
            <person name="Koyanagi M"/>
            <person name="Keeley SD"/>
            <person name="Tatsumi K"/>
            <person name="Tanaka K"/>
            <person name="Motone F"/>
            <person name="Kageyama Y"/>
            <person name="Nozu R"/>
            <person name="Adachi N"/>
            <person name="Nishimura O"/>
            <person name="Nakagawa R"/>
            <person name="Tanegashima C"/>
            <person name="Kiyatake I"/>
            <person name="Matsumoto R"/>
            <person name="Murakumo K"/>
            <person name="Nishida K"/>
            <person name="Terakita A"/>
            <person name="Kuratani S"/>
            <person name="Sato K"/>
            <person name="Hyodo S Kuraku.S."/>
        </authorList>
    </citation>
    <scope>NUCLEOTIDE SEQUENCE [LARGE SCALE GENOMIC DNA]</scope>
</reference>
<evidence type="ECO:0000256" key="3">
    <source>
        <dbReference type="ARBA" id="ARBA00022614"/>
    </source>
</evidence>
<evidence type="ECO:0000256" key="4">
    <source>
        <dbReference type="ARBA" id="ARBA00022737"/>
    </source>
</evidence>
<proteinExistence type="inferred from homology"/>
<keyword evidence="13" id="KW-1185">Reference proteome</keyword>
<dbReference type="STRING" id="137246.A0A401S380"/>
<dbReference type="Proteomes" id="UP000287033">
    <property type="component" value="Unassembled WGS sequence"/>
</dbReference>